<comment type="caution">
    <text evidence="2">The sequence shown here is derived from an EMBL/GenBank/DDBJ whole genome shotgun (WGS) entry which is preliminary data.</text>
</comment>
<reference evidence="3" key="1">
    <citation type="submission" date="2013-08" db="EMBL/GenBank/DDBJ databases">
        <title>Intrasporangium oryzae NRRL B-24470.</title>
        <authorList>
            <person name="Liu H."/>
            <person name="Wang G."/>
        </authorList>
    </citation>
    <scope>NUCLEOTIDE SEQUENCE [LARGE SCALE GENOMIC DNA]</scope>
    <source>
        <strain evidence="3">Q5-1</strain>
    </source>
</reference>
<keyword evidence="3" id="KW-1185">Reference proteome</keyword>
<accession>W9GGJ7</accession>
<feature type="domain" description="N-acetyltransferase" evidence="1">
    <location>
        <begin position="116"/>
        <end position="263"/>
    </location>
</feature>
<dbReference type="SUPFAM" id="SSF55729">
    <property type="entry name" value="Acyl-CoA N-acyltransferases (Nat)"/>
    <property type="match status" value="1"/>
</dbReference>
<dbReference type="RefSeq" id="WP_034718310.1">
    <property type="nucleotide sequence ID" value="NZ_AWQS01000138.1"/>
</dbReference>
<dbReference type="AlphaFoldDB" id="W9GGJ7"/>
<gene>
    <name evidence="2" type="ORF">N864_23950</name>
</gene>
<evidence type="ECO:0000313" key="3">
    <source>
        <dbReference type="Proteomes" id="UP000019494"/>
    </source>
</evidence>
<name>W9GGJ7_9MICO</name>
<proteinExistence type="predicted"/>
<evidence type="ECO:0000313" key="2">
    <source>
        <dbReference type="EMBL" id="EWT05180.1"/>
    </source>
</evidence>
<dbReference type="OrthoDB" id="9797456at2"/>
<dbReference type="Proteomes" id="UP000019494">
    <property type="component" value="Unassembled WGS sequence"/>
</dbReference>
<sequence length="263" mass="29333">MHVESPGLATDLALLELQGSIIRDRGDHLVIRTPDNPTFWWGNFLLLERAVPAAEIPGWIERFEQEFPGAHHQTFGFTDSVSDYSGWREQGFDVECDVALTAAKVPTWMPLDEGEISIRHFAERRDWRQAAELGASDAPIGELEARLVFEERRAAAQKALVDDGRGAWFGAFVGERLVAKLGIVRLGTRARYQDVVTHHGYRRRGIAARLVRVAGEWALTDPDVRELVIVAAEGGPAISLYERLGFEESSRHIGVERALAPET</sequence>
<protein>
    <submittedName>
        <fullName evidence="2">Acetyltransferase</fullName>
    </submittedName>
</protein>
<dbReference type="EMBL" id="AWQS01000138">
    <property type="protein sequence ID" value="EWT05180.1"/>
    <property type="molecule type" value="Genomic_DNA"/>
</dbReference>
<dbReference type="Gene3D" id="3.40.630.30">
    <property type="match status" value="1"/>
</dbReference>
<dbReference type="Pfam" id="PF00583">
    <property type="entry name" value="Acetyltransf_1"/>
    <property type="match status" value="1"/>
</dbReference>
<dbReference type="InterPro" id="IPR016181">
    <property type="entry name" value="Acyl_CoA_acyltransferase"/>
</dbReference>
<dbReference type="PROSITE" id="PS51186">
    <property type="entry name" value="GNAT"/>
    <property type="match status" value="1"/>
</dbReference>
<dbReference type="PATRIC" id="fig|584657.3.peg.2934"/>
<dbReference type="GO" id="GO:0016747">
    <property type="term" value="F:acyltransferase activity, transferring groups other than amino-acyl groups"/>
    <property type="evidence" value="ECO:0007669"/>
    <property type="project" value="InterPro"/>
</dbReference>
<organism evidence="2 3">
    <name type="scientific">Intrasporangium chromatireducens Q5-1</name>
    <dbReference type="NCBI Taxonomy" id="584657"/>
    <lineage>
        <taxon>Bacteria</taxon>
        <taxon>Bacillati</taxon>
        <taxon>Actinomycetota</taxon>
        <taxon>Actinomycetes</taxon>
        <taxon>Micrococcales</taxon>
        <taxon>Intrasporangiaceae</taxon>
        <taxon>Intrasporangium</taxon>
    </lineage>
</organism>
<evidence type="ECO:0000259" key="1">
    <source>
        <dbReference type="PROSITE" id="PS51186"/>
    </source>
</evidence>
<keyword evidence="2" id="KW-0808">Transferase</keyword>
<dbReference type="InterPro" id="IPR000182">
    <property type="entry name" value="GNAT_dom"/>
</dbReference>